<comment type="caution">
    <text evidence="1">The sequence shown here is derived from an EMBL/GenBank/DDBJ whole genome shotgun (WGS) entry which is preliminary data.</text>
</comment>
<reference evidence="1 2" key="1">
    <citation type="submission" date="2019-09" db="EMBL/GenBank/DDBJ databases">
        <authorList>
            <person name="Ou C."/>
        </authorList>
    </citation>
    <scope>NUCLEOTIDE SEQUENCE [LARGE SCALE GENOMIC DNA]</scope>
    <source>
        <strain evidence="1">S2</strain>
        <tissue evidence="1">Leaf</tissue>
    </source>
</reference>
<protein>
    <submittedName>
        <fullName evidence="1">Uncharacterized protein</fullName>
    </submittedName>
</protein>
<dbReference type="EMBL" id="SMOL01000148">
    <property type="protein sequence ID" value="KAB2628940.1"/>
    <property type="molecule type" value="Genomic_DNA"/>
</dbReference>
<dbReference type="Proteomes" id="UP000327157">
    <property type="component" value="Chromosome 8"/>
</dbReference>
<organism evidence="1 2">
    <name type="scientific">Pyrus ussuriensis x Pyrus communis</name>
    <dbReference type="NCBI Taxonomy" id="2448454"/>
    <lineage>
        <taxon>Eukaryota</taxon>
        <taxon>Viridiplantae</taxon>
        <taxon>Streptophyta</taxon>
        <taxon>Embryophyta</taxon>
        <taxon>Tracheophyta</taxon>
        <taxon>Spermatophyta</taxon>
        <taxon>Magnoliopsida</taxon>
        <taxon>eudicotyledons</taxon>
        <taxon>Gunneridae</taxon>
        <taxon>Pentapetalae</taxon>
        <taxon>rosids</taxon>
        <taxon>fabids</taxon>
        <taxon>Rosales</taxon>
        <taxon>Rosaceae</taxon>
        <taxon>Amygdaloideae</taxon>
        <taxon>Maleae</taxon>
        <taxon>Pyrus</taxon>
    </lineage>
</organism>
<reference evidence="2" key="2">
    <citation type="submission" date="2019-10" db="EMBL/GenBank/DDBJ databases">
        <title>A de novo genome assembly of a pear dwarfing rootstock.</title>
        <authorList>
            <person name="Wang F."/>
            <person name="Wang J."/>
            <person name="Li S."/>
            <person name="Zhang Y."/>
            <person name="Fang M."/>
            <person name="Ma L."/>
            <person name="Zhao Y."/>
            <person name="Jiang S."/>
        </authorList>
    </citation>
    <scope>NUCLEOTIDE SEQUENCE [LARGE SCALE GENOMIC DNA]</scope>
</reference>
<accession>A0A5N5HTS4</accession>
<keyword evidence="2" id="KW-1185">Reference proteome</keyword>
<evidence type="ECO:0000313" key="2">
    <source>
        <dbReference type="Proteomes" id="UP000327157"/>
    </source>
</evidence>
<dbReference type="AlphaFoldDB" id="A0A5N5HTS4"/>
<gene>
    <name evidence="1" type="ORF">D8674_033735</name>
</gene>
<proteinExistence type="predicted"/>
<name>A0A5N5HTS4_9ROSA</name>
<reference evidence="1 2" key="3">
    <citation type="submission" date="2019-11" db="EMBL/GenBank/DDBJ databases">
        <title>A de novo genome assembly of a pear dwarfing rootstock.</title>
        <authorList>
            <person name="Wang F."/>
            <person name="Wang J."/>
            <person name="Li S."/>
            <person name="Zhang Y."/>
            <person name="Fang M."/>
            <person name="Ma L."/>
            <person name="Zhao Y."/>
            <person name="Jiang S."/>
        </authorList>
    </citation>
    <scope>NUCLEOTIDE SEQUENCE [LARGE SCALE GENOMIC DNA]</scope>
    <source>
        <strain evidence="1">S2</strain>
        <tissue evidence="1">Leaf</tissue>
    </source>
</reference>
<evidence type="ECO:0000313" key="1">
    <source>
        <dbReference type="EMBL" id="KAB2628940.1"/>
    </source>
</evidence>
<sequence>MLWCHEAKMSQGDAVTTSFGPKAYRANAVSGIVICSKDSYRANRAAGTNIFSEDFCRANAADGTAICSKGSYWVNHVDGIVSSIIFTERTR</sequence>